<dbReference type="Proteomes" id="UP001589810">
    <property type="component" value="Unassembled WGS sequence"/>
</dbReference>
<evidence type="ECO:0000313" key="5">
    <source>
        <dbReference type="EMBL" id="MFC0548179.1"/>
    </source>
</evidence>
<dbReference type="InterPro" id="IPR013747">
    <property type="entry name" value="ACP_syn_III_C"/>
</dbReference>
<evidence type="ECO:0000259" key="3">
    <source>
        <dbReference type="Pfam" id="PF00108"/>
    </source>
</evidence>
<dbReference type="PANTHER" id="PTHR34069">
    <property type="entry name" value="3-OXOACYL-[ACYL-CARRIER-PROTEIN] SYNTHASE 3"/>
    <property type="match status" value="1"/>
</dbReference>
<organism evidence="5 6">
    <name type="scientific">Kutzneria chonburiensis</name>
    <dbReference type="NCBI Taxonomy" id="1483604"/>
    <lineage>
        <taxon>Bacteria</taxon>
        <taxon>Bacillati</taxon>
        <taxon>Actinomycetota</taxon>
        <taxon>Actinomycetes</taxon>
        <taxon>Pseudonocardiales</taxon>
        <taxon>Pseudonocardiaceae</taxon>
        <taxon>Kutzneria</taxon>
    </lineage>
</organism>
<dbReference type="PANTHER" id="PTHR34069:SF2">
    <property type="entry name" value="BETA-KETOACYL-[ACYL-CARRIER-PROTEIN] SYNTHASE III"/>
    <property type="match status" value="1"/>
</dbReference>
<feature type="domain" description="Beta-ketoacyl-[acyl-carrier-protein] synthase III C-terminal" evidence="4">
    <location>
        <begin position="251"/>
        <end position="340"/>
    </location>
</feature>
<evidence type="ECO:0000256" key="1">
    <source>
        <dbReference type="ARBA" id="ARBA00022679"/>
    </source>
</evidence>
<sequence>MTIVDMGIAGFGLAFGRDQSVADTAPHYVPDPERVLKWGCHTYHRADDDVHATDLAAAAAEEAMAQVSVTPDQVDLVVLAMSEMPEYAHYDSAAALARKLKIERTQTLLLNEGCGSGITGLYYVASSMVMQPEIQTALFVAVNRVGEFHRNRMNVNNSVHSDGAVATLVRRGHSSYRWLATEQFTDPEYCDLLRTDFGGTRFPTPPDGRFGVDTPSGYEKIHEHFDRDPRRLRKFLTQRNERILEMIDRGCERAGISRSDVDHVIYVNDSEQAIAAIADPLGIPPERTNAAMSPAHGHMGAADQLVSLALKARGDELKPGEIVALCGMSTGMHWCATLIQV</sequence>
<dbReference type="Gene3D" id="3.40.47.10">
    <property type="match status" value="2"/>
</dbReference>
<keyword evidence="1" id="KW-0808">Transferase</keyword>
<name>A0ABV6N6N0_9PSEU</name>
<dbReference type="SUPFAM" id="SSF53901">
    <property type="entry name" value="Thiolase-like"/>
    <property type="match status" value="1"/>
</dbReference>
<reference evidence="5 6" key="1">
    <citation type="submission" date="2024-09" db="EMBL/GenBank/DDBJ databases">
        <authorList>
            <person name="Sun Q."/>
            <person name="Mori K."/>
        </authorList>
    </citation>
    <scope>NUCLEOTIDE SEQUENCE [LARGE SCALE GENOMIC DNA]</scope>
    <source>
        <strain evidence="5 6">TBRC 1432</strain>
    </source>
</reference>
<accession>A0ABV6N6N0</accession>
<dbReference type="InterPro" id="IPR016039">
    <property type="entry name" value="Thiolase-like"/>
</dbReference>
<dbReference type="Pfam" id="PF08541">
    <property type="entry name" value="ACP_syn_III_C"/>
    <property type="match status" value="1"/>
</dbReference>
<gene>
    <name evidence="5" type="ORF">ACFFH7_42195</name>
</gene>
<protein>
    <submittedName>
        <fullName evidence="5">3-oxoacyl-ACP synthase III family protein</fullName>
    </submittedName>
</protein>
<keyword evidence="6" id="KW-1185">Reference proteome</keyword>
<evidence type="ECO:0000313" key="6">
    <source>
        <dbReference type="Proteomes" id="UP001589810"/>
    </source>
</evidence>
<dbReference type="Pfam" id="PF00108">
    <property type="entry name" value="Thiolase_N"/>
    <property type="match status" value="1"/>
</dbReference>
<evidence type="ECO:0000259" key="4">
    <source>
        <dbReference type="Pfam" id="PF08541"/>
    </source>
</evidence>
<dbReference type="InterPro" id="IPR020616">
    <property type="entry name" value="Thiolase_N"/>
</dbReference>
<evidence type="ECO:0000256" key="2">
    <source>
        <dbReference type="ARBA" id="ARBA00023315"/>
    </source>
</evidence>
<proteinExistence type="predicted"/>
<dbReference type="EMBL" id="JBHLUD010000015">
    <property type="protein sequence ID" value="MFC0548179.1"/>
    <property type="molecule type" value="Genomic_DNA"/>
</dbReference>
<keyword evidence="2" id="KW-0012">Acyltransferase</keyword>
<feature type="domain" description="Thiolase N-terminal" evidence="3">
    <location>
        <begin position="47"/>
        <end position="148"/>
    </location>
</feature>
<dbReference type="RefSeq" id="WP_273937986.1">
    <property type="nucleotide sequence ID" value="NZ_CP097263.1"/>
</dbReference>
<comment type="caution">
    <text evidence="5">The sequence shown here is derived from an EMBL/GenBank/DDBJ whole genome shotgun (WGS) entry which is preliminary data.</text>
</comment>